<name>A0ABS0DND3_9GAMM</name>
<keyword evidence="1" id="KW-0812">Transmembrane</keyword>
<accession>A0ABS0DND3</accession>
<protein>
    <submittedName>
        <fullName evidence="2">Uncharacterized protein</fullName>
    </submittedName>
</protein>
<evidence type="ECO:0000313" key="3">
    <source>
        <dbReference type="Proteomes" id="UP000600307"/>
    </source>
</evidence>
<proteinExistence type="predicted"/>
<keyword evidence="3" id="KW-1185">Reference proteome</keyword>
<keyword evidence="1" id="KW-0472">Membrane</keyword>
<evidence type="ECO:0000256" key="1">
    <source>
        <dbReference type="SAM" id="Phobius"/>
    </source>
</evidence>
<gene>
    <name evidence="2" type="ORF">IV431_03080</name>
</gene>
<reference evidence="2 3" key="1">
    <citation type="submission" date="2020-11" db="EMBL/GenBank/DDBJ databases">
        <title>Taxonomic investigation of Rahnella spp.</title>
        <authorList>
            <person name="Lee S.D."/>
        </authorList>
    </citation>
    <scope>NUCLEOTIDE SEQUENCE [LARGE SCALE GENOMIC DNA]</scope>
    <source>
        <strain evidence="2 3">SAP-10</strain>
    </source>
</reference>
<comment type="caution">
    <text evidence="2">The sequence shown here is derived from an EMBL/GenBank/DDBJ whole genome shotgun (WGS) entry which is preliminary data.</text>
</comment>
<dbReference type="EMBL" id="JADOBH010000001">
    <property type="protein sequence ID" value="MBF7954537.1"/>
    <property type="molecule type" value="Genomic_DNA"/>
</dbReference>
<feature type="transmembrane region" description="Helical" evidence="1">
    <location>
        <begin position="80"/>
        <end position="98"/>
    </location>
</feature>
<feature type="transmembrane region" description="Helical" evidence="1">
    <location>
        <begin position="12"/>
        <end position="33"/>
    </location>
</feature>
<organism evidence="2 3">
    <name type="scientific">Rahnella victoriana</name>
    <dbReference type="NCBI Taxonomy" id="1510570"/>
    <lineage>
        <taxon>Bacteria</taxon>
        <taxon>Pseudomonadati</taxon>
        <taxon>Pseudomonadota</taxon>
        <taxon>Gammaproteobacteria</taxon>
        <taxon>Enterobacterales</taxon>
        <taxon>Yersiniaceae</taxon>
        <taxon>Rahnella</taxon>
    </lineage>
</organism>
<dbReference type="RefSeq" id="WP_195816728.1">
    <property type="nucleotide sequence ID" value="NZ_JADOBH010000001.1"/>
</dbReference>
<keyword evidence="1" id="KW-1133">Transmembrane helix</keyword>
<sequence length="104" mass="11446">MENPLSNLALDAWYKVAIVICTLVFLSTAAGLLNKLPTNATLLISLGGIFIFSGEWKSHIRFNDVKNVYGTIFHGTGFKRSINPTGIVLYIIGAYLVFRGIKLL</sequence>
<feature type="transmembrane region" description="Helical" evidence="1">
    <location>
        <begin position="40"/>
        <end position="60"/>
    </location>
</feature>
<dbReference type="Proteomes" id="UP000600307">
    <property type="component" value="Unassembled WGS sequence"/>
</dbReference>
<evidence type="ECO:0000313" key="2">
    <source>
        <dbReference type="EMBL" id="MBF7954537.1"/>
    </source>
</evidence>